<proteinExistence type="predicted"/>
<evidence type="ECO:0000313" key="1">
    <source>
        <dbReference type="EMBL" id="BAT73042.1"/>
    </source>
</evidence>
<name>A0A0S3QXH9_PHAAN</name>
<sequence length="87" mass="10370">MVNRVLWLKVQHVLYFMVCKRGKKNGLIEHERKKASYKKCDARSEPLIVLVALGQFNTSFPRELVYRSEETLFEICYFLCQNSIILW</sequence>
<protein>
    <submittedName>
        <fullName evidence="1">Uncharacterized protein</fullName>
    </submittedName>
</protein>
<dbReference type="AlphaFoldDB" id="A0A0S3QXH9"/>
<accession>A0A0S3QXH9</accession>
<dbReference type="Proteomes" id="UP000291084">
    <property type="component" value="Chromosome 1"/>
</dbReference>
<gene>
    <name evidence="1" type="primary">Vigan.01G049800</name>
    <name evidence="1" type="ORF">VIGAN_01049800</name>
</gene>
<organism evidence="1 2">
    <name type="scientific">Vigna angularis var. angularis</name>
    <dbReference type="NCBI Taxonomy" id="157739"/>
    <lineage>
        <taxon>Eukaryota</taxon>
        <taxon>Viridiplantae</taxon>
        <taxon>Streptophyta</taxon>
        <taxon>Embryophyta</taxon>
        <taxon>Tracheophyta</taxon>
        <taxon>Spermatophyta</taxon>
        <taxon>Magnoliopsida</taxon>
        <taxon>eudicotyledons</taxon>
        <taxon>Gunneridae</taxon>
        <taxon>Pentapetalae</taxon>
        <taxon>rosids</taxon>
        <taxon>fabids</taxon>
        <taxon>Fabales</taxon>
        <taxon>Fabaceae</taxon>
        <taxon>Papilionoideae</taxon>
        <taxon>50 kb inversion clade</taxon>
        <taxon>NPAAA clade</taxon>
        <taxon>indigoferoid/millettioid clade</taxon>
        <taxon>Phaseoleae</taxon>
        <taxon>Vigna</taxon>
    </lineage>
</organism>
<dbReference type="EMBL" id="AP015034">
    <property type="protein sequence ID" value="BAT73042.1"/>
    <property type="molecule type" value="Genomic_DNA"/>
</dbReference>
<evidence type="ECO:0000313" key="2">
    <source>
        <dbReference type="Proteomes" id="UP000291084"/>
    </source>
</evidence>
<keyword evidence="2" id="KW-1185">Reference proteome</keyword>
<reference evidence="1 2" key="1">
    <citation type="journal article" date="2015" name="Sci. Rep.">
        <title>The power of single molecule real-time sequencing technology in the de novo assembly of a eukaryotic genome.</title>
        <authorList>
            <person name="Sakai H."/>
            <person name="Naito K."/>
            <person name="Ogiso-Tanaka E."/>
            <person name="Takahashi Y."/>
            <person name="Iseki K."/>
            <person name="Muto C."/>
            <person name="Satou K."/>
            <person name="Teruya K."/>
            <person name="Shiroma A."/>
            <person name="Shimoji M."/>
            <person name="Hirano T."/>
            <person name="Itoh T."/>
            <person name="Kaga A."/>
            <person name="Tomooka N."/>
        </authorList>
    </citation>
    <scope>NUCLEOTIDE SEQUENCE [LARGE SCALE GENOMIC DNA]</scope>
    <source>
        <strain evidence="2">cv. Shumari</strain>
    </source>
</reference>